<feature type="domain" description="Cation efflux protein cytoplasmic" evidence="17">
    <location>
        <begin position="214"/>
        <end position="282"/>
    </location>
</feature>
<name>A0A178MI05_9PROT</name>
<keyword evidence="10 15" id="KW-0472">Membrane</keyword>
<dbReference type="InterPro" id="IPR050291">
    <property type="entry name" value="CDF_Transporter"/>
</dbReference>
<keyword evidence="4" id="KW-0091">Biomineralization</keyword>
<evidence type="ECO:0000313" key="19">
    <source>
        <dbReference type="Proteomes" id="UP000078428"/>
    </source>
</evidence>
<proteinExistence type="inferred from homology"/>
<keyword evidence="6" id="KW-0479">Metal-binding</keyword>
<evidence type="ECO:0000256" key="7">
    <source>
        <dbReference type="ARBA" id="ARBA00022989"/>
    </source>
</evidence>
<dbReference type="OrthoDB" id="9806522at2"/>
<evidence type="ECO:0000256" key="8">
    <source>
        <dbReference type="ARBA" id="ARBA00023004"/>
    </source>
</evidence>
<evidence type="ECO:0000256" key="9">
    <source>
        <dbReference type="ARBA" id="ARBA00023065"/>
    </source>
</evidence>
<evidence type="ECO:0000256" key="3">
    <source>
        <dbReference type="ARBA" id="ARBA00022496"/>
    </source>
</evidence>
<dbReference type="Gene3D" id="3.30.70.1350">
    <property type="entry name" value="Cation efflux protein, cytoplasmic domain"/>
    <property type="match status" value="1"/>
</dbReference>
<evidence type="ECO:0000256" key="4">
    <source>
        <dbReference type="ARBA" id="ARBA00022591"/>
    </source>
</evidence>
<evidence type="ECO:0000256" key="1">
    <source>
        <dbReference type="ARBA" id="ARBA00008114"/>
    </source>
</evidence>
<dbReference type="GO" id="GO:0046872">
    <property type="term" value="F:metal ion binding"/>
    <property type="evidence" value="ECO:0007669"/>
    <property type="project" value="UniProtKB-KW"/>
</dbReference>
<feature type="transmembrane region" description="Helical" evidence="15">
    <location>
        <begin position="81"/>
        <end position="103"/>
    </location>
</feature>
<evidence type="ECO:0000313" key="18">
    <source>
        <dbReference type="EMBL" id="OAN47644.1"/>
    </source>
</evidence>
<keyword evidence="9" id="KW-0406">Ion transport</keyword>
<keyword evidence="5 15" id="KW-0812">Transmembrane</keyword>
<dbReference type="Proteomes" id="UP000078428">
    <property type="component" value="Unassembled WGS sequence"/>
</dbReference>
<keyword evidence="8" id="KW-0408">Iron</keyword>
<dbReference type="InterPro" id="IPR053436">
    <property type="entry name" value="Magnetosome_CDF_Transporter"/>
</dbReference>
<dbReference type="PANTHER" id="PTHR43840">
    <property type="entry name" value="MITOCHONDRIAL METAL TRANSPORTER 1-RELATED"/>
    <property type="match status" value="1"/>
</dbReference>
<keyword evidence="19" id="KW-1185">Reference proteome</keyword>
<evidence type="ECO:0000256" key="15">
    <source>
        <dbReference type="SAM" id="Phobius"/>
    </source>
</evidence>
<evidence type="ECO:0000256" key="2">
    <source>
        <dbReference type="ARBA" id="ARBA00022448"/>
    </source>
</evidence>
<keyword evidence="11" id="KW-1281">Magnetosome</keyword>
<evidence type="ECO:0000259" key="17">
    <source>
        <dbReference type="Pfam" id="PF16916"/>
    </source>
</evidence>
<feature type="transmembrane region" description="Helical" evidence="15">
    <location>
        <begin position="12"/>
        <end position="34"/>
    </location>
</feature>
<dbReference type="InterPro" id="IPR002524">
    <property type="entry name" value="Cation_efflux"/>
</dbReference>
<dbReference type="SUPFAM" id="SSF160240">
    <property type="entry name" value="Cation efflux protein cytoplasmic domain-like"/>
    <property type="match status" value="1"/>
</dbReference>
<organism evidence="18 19">
    <name type="scientific">Paramagnetospirillum marisnigri</name>
    <dbReference type="NCBI Taxonomy" id="1285242"/>
    <lineage>
        <taxon>Bacteria</taxon>
        <taxon>Pseudomonadati</taxon>
        <taxon>Pseudomonadota</taxon>
        <taxon>Alphaproteobacteria</taxon>
        <taxon>Rhodospirillales</taxon>
        <taxon>Magnetospirillaceae</taxon>
        <taxon>Paramagnetospirillum</taxon>
    </lineage>
</organism>
<dbReference type="GO" id="GO:0008324">
    <property type="term" value="F:monoatomic cation transmembrane transporter activity"/>
    <property type="evidence" value="ECO:0007669"/>
    <property type="project" value="InterPro"/>
</dbReference>
<comment type="caution">
    <text evidence="18">The sequence shown here is derived from an EMBL/GenBank/DDBJ whole genome shotgun (WGS) entry which is preliminary data.</text>
</comment>
<evidence type="ECO:0000259" key="16">
    <source>
        <dbReference type="Pfam" id="PF01545"/>
    </source>
</evidence>
<dbReference type="SUPFAM" id="SSF161111">
    <property type="entry name" value="Cation efflux protein transmembrane domain-like"/>
    <property type="match status" value="1"/>
</dbReference>
<dbReference type="FunFam" id="1.20.1510.10:FF:000006">
    <property type="entry name" value="Divalent cation efflux transporter"/>
    <property type="match status" value="1"/>
</dbReference>
<feature type="domain" description="Cation efflux protein transmembrane" evidence="16">
    <location>
        <begin position="15"/>
        <end position="207"/>
    </location>
</feature>
<dbReference type="GO" id="GO:0110146">
    <property type="term" value="C:magnetosome membrane"/>
    <property type="evidence" value="ECO:0007669"/>
    <property type="project" value="UniProtKB-SubCell"/>
</dbReference>
<dbReference type="EMBL" id="LWQT01000079">
    <property type="protein sequence ID" value="OAN47644.1"/>
    <property type="molecule type" value="Genomic_DNA"/>
</dbReference>
<sequence>MKFENCRDCREEVVWWAFTADICMTLFKGVLGLMSGSVALVADSLHSGADVVASGVTQLSLKISNKPADERYPFGYGNIQYISSSIVGTLLLIGASFLMYGSVMKLISGSYEAPSIFAALGASVTVIVNELMYRYQICVGNENNSPAIIANAWDNRSDAISSAAVMVGVIASVIGFPIADTIAAIGVSALVGRIGLELIGTSVHGLMDSSVDTELLQSAWQIATDTPMVHSIYFLRGRHVGEDVQFDIRLRVDANLRVKDSSAVAEAVRQRIQEEIPHARDIRLFVSPAPAAAGAKSQIG</sequence>
<dbReference type="NCBIfam" id="TIGR01297">
    <property type="entry name" value="CDF"/>
    <property type="match status" value="1"/>
</dbReference>
<evidence type="ECO:0000256" key="12">
    <source>
        <dbReference type="ARBA" id="ARBA00060384"/>
    </source>
</evidence>
<evidence type="ECO:0000256" key="13">
    <source>
        <dbReference type="ARBA" id="ARBA00074475"/>
    </source>
</evidence>
<keyword evidence="3" id="KW-0410">Iron transport</keyword>
<gene>
    <name evidence="18" type="ORF">A6A04_20300</name>
</gene>
<comment type="subcellular location">
    <subcellularLocation>
        <location evidence="12">Magnetosome membrane</location>
        <topology evidence="12">Multi-pass membrane protein</topology>
    </subcellularLocation>
</comment>
<dbReference type="RefSeq" id="WP_068494573.1">
    <property type="nucleotide sequence ID" value="NZ_LWQT01000079.1"/>
</dbReference>
<evidence type="ECO:0000256" key="5">
    <source>
        <dbReference type="ARBA" id="ARBA00022692"/>
    </source>
</evidence>
<dbReference type="FunFam" id="3.30.70.1350:FF:000016">
    <property type="entry name" value="Co/Zn/Cd cation transporter"/>
    <property type="match status" value="1"/>
</dbReference>
<dbReference type="Pfam" id="PF16916">
    <property type="entry name" value="ZT_dimer"/>
    <property type="match status" value="1"/>
</dbReference>
<dbReference type="PANTHER" id="PTHR43840:SF15">
    <property type="entry name" value="MITOCHONDRIAL METAL TRANSPORTER 1-RELATED"/>
    <property type="match status" value="1"/>
</dbReference>
<reference evidence="18 19" key="1">
    <citation type="submission" date="2016-04" db="EMBL/GenBank/DDBJ databases">
        <title>Draft genome sequence of freshwater magnetotactic bacteria Magnetospirillum marisnigri SP-1 and Magnetospirillum moscoviense BB-1.</title>
        <authorList>
            <person name="Koziaeva V."/>
            <person name="Dziuba M.V."/>
            <person name="Ivanov T.M."/>
            <person name="Kuznetsov B."/>
            <person name="Grouzdev D.S."/>
        </authorList>
    </citation>
    <scope>NUCLEOTIDE SEQUENCE [LARGE SCALE GENOMIC DNA]</scope>
    <source>
        <strain evidence="18 19">SP-1</strain>
    </source>
</reference>
<evidence type="ECO:0000256" key="14">
    <source>
        <dbReference type="ARBA" id="ARBA00081656"/>
    </source>
</evidence>
<dbReference type="Pfam" id="PF01545">
    <property type="entry name" value="Cation_efflux"/>
    <property type="match status" value="1"/>
</dbReference>
<dbReference type="GO" id="GO:0006826">
    <property type="term" value="P:iron ion transport"/>
    <property type="evidence" value="ECO:0007669"/>
    <property type="project" value="UniProtKB-KW"/>
</dbReference>
<evidence type="ECO:0000256" key="10">
    <source>
        <dbReference type="ARBA" id="ARBA00023136"/>
    </source>
</evidence>
<dbReference type="NCBIfam" id="NF033616">
    <property type="entry name" value="CDF_MamB"/>
    <property type="match status" value="1"/>
</dbReference>
<protein>
    <recommendedName>
        <fullName evidence="13">Magnetosome protein MamB</fullName>
    </recommendedName>
    <alternativeName>
        <fullName evidence="14">Probable iron transporter MamB</fullName>
    </alternativeName>
</protein>
<keyword evidence="7 15" id="KW-1133">Transmembrane helix</keyword>
<evidence type="ECO:0000256" key="11">
    <source>
        <dbReference type="ARBA" id="ARBA00023178"/>
    </source>
</evidence>
<dbReference type="InterPro" id="IPR027469">
    <property type="entry name" value="Cation_efflux_TMD_sf"/>
</dbReference>
<evidence type="ECO:0000256" key="6">
    <source>
        <dbReference type="ARBA" id="ARBA00022723"/>
    </source>
</evidence>
<dbReference type="Gene3D" id="1.20.1510.10">
    <property type="entry name" value="Cation efflux protein transmembrane domain"/>
    <property type="match status" value="1"/>
</dbReference>
<dbReference type="InterPro" id="IPR027470">
    <property type="entry name" value="Cation_efflux_CTD"/>
</dbReference>
<accession>A0A178MI05</accession>
<dbReference type="STRING" id="1285242.A6A04_20300"/>
<dbReference type="InterPro" id="IPR036837">
    <property type="entry name" value="Cation_efflux_CTD_sf"/>
</dbReference>
<comment type="similarity">
    <text evidence="1">Belongs to the cation diffusion facilitator (CDF) transporter (TC 2.A.4) family.</text>
</comment>
<keyword evidence="2" id="KW-0813">Transport</keyword>
<dbReference type="AlphaFoldDB" id="A0A178MI05"/>
<dbReference type="InterPro" id="IPR058533">
    <property type="entry name" value="Cation_efflux_TM"/>
</dbReference>